<feature type="region of interest" description="Disordered" evidence="2">
    <location>
        <begin position="275"/>
        <end position="323"/>
    </location>
</feature>
<dbReference type="GO" id="GO:0007224">
    <property type="term" value="P:smoothened signaling pathway"/>
    <property type="evidence" value="ECO:0007669"/>
    <property type="project" value="InterPro"/>
</dbReference>
<name>A0AAV2I245_LYMST</name>
<dbReference type="PANTHER" id="PTHR15721">
    <property type="entry name" value="KIAA0586 PROTEIN"/>
    <property type="match status" value="1"/>
</dbReference>
<feature type="compositionally biased region" description="Polar residues" evidence="2">
    <location>
        <begin position="25"/>
        <end position="37"/>
    </location>
</feature>
<protein>
    <recommendedName>
        <fullName evidence="5">TALPID3</fullName>
    </recommendedName>
</protein>
<keyword evidence="4" id="KW-1185">Reference proteome</keyword>
<feature type="compositionally biased region" description="Pro residues" evidence="2">
    <location>
        <begin position="766"/>
        <end position="784"/>
    </location>
</feature>
<feature type="region of interest" description="Disordered" evidence="2">
    <location>
        <begin position="1274"/>
        <end position="1293"/>
    </location>
</feature>
<feature type="compositionally biased region" description="Basic and acidic residues" evidence="2">
    <location>
        <begin position="1053"/>
        <end position="1068"/>
    </location>
</feature>
<feature type="region of interest" description="Disordered" evidence="2">
    <location>
        <begin position="643"/>
        <end position="888"/>
    </location>
</feature>
<evidence type="ECO:0000313" key="4">
    <source>
        <dbReference type="Proteomes" id="UP001497497"/>
    </source>
</evidence>
<gene>
    <name evidence="3" type="ORF">GSLYS_00013653001</name>
</gene>
<feature type="compositionally biased region" description="Low complexity" evidence="2">
    <location>
        <begin position="1155"/>
        <end position="1184"/>
    </location>
</feature>
<evidence type="ECO:0000313" key="3">
    <source>
        <dbReference type="EMBL" id="CAL1539920.1"/>
    </source>
</evidence>
<dbReference type="GO" id="GO:0005814">
    <property type="term" value="C:centriole"/>
    <property type="evidence" value="ECO:0007669"/>
    <property type="project" value="TreeGrafter"/>
</dbReference>
<sequence>VDSNNSARGKRSAKSPVDKARQLVDTLSNLEQETAQSIWGPRDSRLAQNTPMEVTGPAPIERYLTYPHQEGSPYPKLHQHSREKKSQQLKLDNLMVAKNVLKNLETTRETLEKNIDHVIRSRRDINVFTTMFGEGVEGAVAEQLRIEKLVNKKISALQPDVQREVLRGLAQEEADKVAAQTEEARLKIAAKRGTGKYGTTKAGLVKTQAERSARLAYNKPTALASAVVSSRGKENTSSKVKPPPKLTVIKDEKTLVRTYGKQEYQRGRTTIRDPYLHFKNPKTGRTARPAPVNESFVSGDGRSRSPKSRLGQGQASSPPPRQFYFSPTRGYIPLNAGDNAPVPGQLIPMAIPLGEPRMEPGVRRSATLLSNPLNPITSTPVPVTAATNVAVVSFPVEDRRTKKGREPELATQVLPPIDIDSISPSSSQRSDIQIRSPQQDNANVTFMYDAHHADVDLDNTLTEDNSEMEQSGEGINLPGYVAPYSEYSGPEFPPTNKPKADWTAGESQGRPVTLVSDVIAEDLRQRDILESNAVHWLEQELMAHVLSQVMAPLQRPHQTDTRVELDKSEDTDQEESLMVADMLGQGGMQLFIDAGQPVDNALVQALVKEVLQEKINTMLAQRSAEVDTQGVKVKDAVDEAMEARDNEFERGPPRVQTPEPTPKASPIASPRRVKPQPLTGLTTPPLSPPAAGFRMRQPVYEPEPNPQIQRASETVTTDKESDTDLSVSVDISEELRRVAAKGKSVDQEEPIIEDHDVATPSLSPMATPPMSPDSPPRHTTPPASPVQATIMKSEIVEEPVQRKTIVVEEEEEEAEDDGEEEEDDVDRVELDQPKPLLLSVAVGRDGPMTIEMSTSPGPKSSSPERQLSLSSPEPSSSETDSSLTDTVNDAISDGQWLLSEGQVIGLPLNEAKRQKFLHKGHQYVGDVSTASTLRDTEDLVLDETDYPKSEGEFLLTGLPAPESDPMLELLAQMQRNPFQISHREIPVPQVRQILSGPQPKEVMSTTGRSLGEMSVGQVPPSRLAMELRNGIRKTGRQSPSNSLERSEEEYDRNEDQRRRRRPDVEHRSRTPSPVVQQYEQSSRSPSPDHRRRPSPDQRSRPTRTSRSPSPQKPQQGGIRGRPQRQMQYQPVLSEGAPLPTRGKTPPPYGRRSSDSRISQSSDFGTRMSRSSYPSESLSRSAESPILRRSGDGALTSSLKSRQSGVKKSVEFDLTGTYDKSNRWESPVPNSDPSRSLGLNYSLDDSYDETDLRKIVHSTGSRSGPYRMSVTIPSTADEAESDISEIDLSNNGFQ</sequence>
<dbReference type="Proteomes" id="UP001497497">
    <property type="component" value="Unassembled WGS sequence"/>
</dbReference>
<dbReference type="EMBL" id="CAXITT010000361">
    <property type="protein sequence ID" value="CAL1539920.1"/>
    <property type="molecule type" value="Genomic_DNA"/>
</dbReference>
<feature type="non-terminal residue" evidence="3">
    <location>
        <position position="1"/>
    </location>
</feature>
<comment type="caution">
    <text evidence="3">The sequence shown here is derived from an EMBL/GenBank/DDBJ whole genome shotgun (WGS) entry which is preliminary data.</text>
</comment>
<evidence type="ECO:0000256" key="2">
    <source>
        <dbReference type="SAM" id="MobiDB-lite"/>
    </source>
</evidence>
<feature type="compositionally biased region" description="Basic and acidic residues" evidence="2">
    <location>
        <begin position="643"/>
        <end position="652"/>
    </location>
</feature>
<feature type="compositionally biased region" description="Polar residues" evidence="2">
    <location>
        <begin position="1227"/>
        <end position="1238"/>
    </location>
</feature>
<feature type="region of interest" description="Disordered" evidence="2">
    <location>
        <begin position="1"/>
        <end position="53"/>
    </location>
</feature>
<feature type="compositionally biased region" description="Polar residues" evidence="2">
    <location>
        <begin position="706"/>
        <end position="715"/>
    </location>
</feature>
<feature type="region of interest" description="Disordered" evidence="2">
    <location>
        <begin position="997"/>
        <end position="1242"/>
    </location>
</feature>
<evidence type="ECO:0000256" key="1">
    <source>
        <dbReference type="SAM" id="Coils"/>
    </source>
</evidence>
<organism evidence="3 4">
    <name type="scientific">Lymnaea stagnalis</name>
    <name type="common">Great pond snail</name>
    <name type="synonym">Helix stagnalis</name>
    <dbReference type="NCBI Taxonomy" id="6523"/>
    <lineage>
        <taxon>Eukaryota</taxon>
        <taxon>Metazoa</taxon>
        <taxon>Spiralia</taxon>
        <taxon>Lophotrochozoa</taxon>
        <taxon>Mollusca</taxon>
        <taxon>Gastropoda</taxon>
        <taxon>Heterobranchia</taxon>
        <taxon>Euthyneura</taxon>
        <taxon>Panpulmonata</taxon>
        <taxon>Hygrophila</taxon>
        <taxon>Lymnaeoidea</taxon>
        <taxon>Lymnaeidae</taxon>
        <taxon>Lymnaea</taxon>
    </lineage>
</organism>
<feature type="compositionally biased region" description="Low complexity" evidence="2">
    <location>
        <begin position="860"/>
        <end position="886"/>
    </location>
</feature>
<accession>A0AAV2I245</accession>
<feature type="compositionally biased region" description="Polar residues" evidence="2">
    <location>
        <begin position="1194"/>
        <end position="1205"/>
    </location>
</feature>
<evidence type="ECO:0008006" key="5">
    <source>
        <dbReference type="Google" id="ProtNLM"/>
    </source>
</evidence>
<keyword evidence="1" id="KW-0175">Coiled coil</keyword>
<dbReference type="InterPro" id="IPR029246">
    <property type="entry name" value="TALPID3"/>
</dbReference>
<proteinExistence type="predicted"/>
<dbReference type="PANTHER" id="PTHR15721:SF2">
    <property type="entry name" value="PROTEIN TALPID3"/>
    <property type="match status" value="1"/>
</dbReference>
<feature type="coiled-coil region" evidence="1">
    <location>
        <begin position="94"/>
        <end position="121"/>
    </location>
</feature>
<dbReference type="GO" id="GO:0036064">
    <property type="term" value="C:ciliary basal body"/>
    <property type="evidence" value="ECO:0007669"/>
    <property type="project" value="TreeGrafter"/>
</dbReference>
<feature type="compositionally biased region" description="Polar residues" evidence="2">
    <location>
        <begin position="1070"/>
        <end position="1079"/>
    </location>
</feature>
<feature type="compositionally biased region" description="Low complexity" evidence="2">
    <location>
        <begin position="675"/>
        <end position="684"/>
    </location>
</feature>
<dbReference type="Pfam" id="PF15324">
    <property type="entry name" value="TALPID3"/>
    <property type="match status" value="1"/>
</dbReference>
<feature type="compositionally biased region" description="Acidic residues" evidence="2">
    <location>
        <begin position="807"/>
        <end position="826"/>
    </location>
</feature>
<feature type="compositionally biased region" description="Low complexity" evidence="2">
    <location>
        <begin position="1102"/>
        <end position="1116"/>
    </location>
</feature>
<reference evidence="3 4" key="1">
    <citation type="submission" date="2024-04" db="EMBL/GenBank/DDBJ databases">
        <authorList>
            <consortium name="Genoscope - CEA"/>
            <person name="William W."/>
        </authorList>
    </citation>
    <scope>NUCLEOTIDE SEQUENCE [LARGE SCALE GENOMIC DNA]</scope>
</reference>